<dbReference type="InterPro" id="IPR024694">
    <property type="entry name" value="PurE_prokaryotes"/>
</dbReference>
<dbReference type="GO" id="GO:0006189">
    <property type="term" value="P:'de novo' IMP biosynthetic process"/>
    <property type="evidence" value="ECO:0007669"/>
    <property type="project" value="UniProtKB-UniRule"/>
</dbReference>
<evidence type="ECO:0000256" key="3">
    <source>
        <dbReference type="HAMAP-Rule" id="MF_01929"/>
    </source>
</evidence>
<comment type="pathway">
    <text evidence="3 4">Purine metabolism; IMP biosynthesis via de novo pathway; 5-amino-1-(5-phospho-D-ribosyl)imidazole-4-carboxylate from 5-amino-1-(5-phospho-D-ribosyl)imidazole (N5-CAIR route): step 2/2.</text>
</comment>
<dbReference type="OrthoDB" id="9791908at2"/>
<keyword evidence="8" id="KW-1185">Reference proteome</keyword>
<dbReference type="GO" id="GO:0034023">
    <property type="term" value="F:5-(carboxyamino)imidazole ribonucleotide mutase activity"/>
    <property type="evidence" value="ECO:0007669"/>
    <property type="project" value="UniProtKB-UniRule"/>
</dbReference>
<dbReference type="SMART" id="SM01001">
    <property type="entry name" value="AIRC"/>
    <property type="match status" value="1"/>
</dbReference>
<dbReference type="EC" id="5.4.99.18" evidence="3 4"/>
<feature type="domain" description="PurE" evidence="6">
    <location>
        <begin position="5"/>
        <end position="156"/>
    </location>
</feature>
<sequence length="172" mass="17969">MNDKPLVGILMGSDSDYDIMVEAARALQRFDIPFEMTVSSAHRSPQRTAEYSRTARQRGVRVLIVGAGAAAHLAGVVAAESTLPVIGVPIDASALKGLDALLATVQMPAGIPVATMAIGKAGARNAGIFAAQIIAGSDPVMIEKLETFKQELAAGVEAKAEALQERLVRDGF</sequence>
<comment type="function">
    <text evidence="3 4">Catalyzes the conversion of N5-carboxyaminoimidazole ribonucleotide (N5-CAIR) to 4-carboxy-5-aminoimidazole ribonucleotide (CAIR).</text>
</comment>
<evidence type="ECO:0000313" key="8">
    <source>
        <dbReference type="Proteomes" id="UP000002534"/>
    </source>
</evidence>
<evidence type="ECO:0000256" key="2">
    <source>
        <dbReference type="ARBA" id="ARBA00023235"/>
    </source>
</evidence>
<dbReference type="NCBIfam" id="TIGR01162">
    <property type="entry name" value="purE"/>
    <property type="match status" value="1"/>
</dbReference>
<dbReference type="InterPro" id="IPR033747">
    <property type="entry name" value="PurE_ClassI"/>
</dbReference>
<dbReference type="HOGENOM" id="CLU_094982_2_0_7"/>
<reference evidence="8" key="1">
    <citation type="submission" date="2005-10" db="EMBL/GenBank/DDBJ databases">
        <title>Complete sequence of Pelobacter carbinolicus DSM 2380.</title>
        <authorList>
            <person name="Copeland A."/>
            <person name="Lucas S."/>
            <person name="Lapidus A."/>
            <person name="Barry K."/>
            <person name="Detter J.C."/>
            <person name="Glavina T."/>
            <person name="Hammon N."/>
            <person name="Israni S."/>
            <person name="Pitluck S."/>
            <person name="Chertkov O."/>
            <person name="Schmutz J."/>
            <person name="Larimer F."/>
            <person name="Land M."/>
            <person name="Kyrpides N."/>
            <person name="Ivanova N."/>
            <person name="Richardson P."/>
        </authorList>
    </citation>
    <scope>NUCLEOTIDE SEQUENCE [LARGE SCALE GENOMIC DNA]</scope>
    <source>
        <strain evidence="8">DSM 2380 / NBRC 103641 / GraBd1</strain>
    </source>
</reference>
<dbReference type="UniPathway" id="UPA00074">
    <property type="reaction ID" value="UER00943"/>
</dbReference>
<evidence type="ECO:0000259" key="6">
    <source>
        <dbReference type="SMART" id="SM01001"/>
    </source>
</evidence>
<gene>
    <name evidence="7" type="primary">purE-2</name>
    <name evidence="3" type="synonym">purE</name>
    <name evidence="7" type="ordered locus">Pcar_2230</name>
</gene>
<dbReference type="InterPro" id="IPR000031">
    <property type="entry name" value="PurE_dom"/>
</dbReference>
<feature type="binding site" evidence="3 5">
    <location>
        <position position="43"/>
    </location>
    <ligand>
        <name>substrate</name>
    </ligand>
</feature>
<feature type="binding site" evidence="3 5">
    <location>
        <position position="13"/>
    </location>
    <ligand>
        <name>substrate</name>
    </ligand>
</feature>
<dbReference type="PANTHER" id="PTHR23046:SF2">
    <property type="entry name" value="PHOSPHORIBOSYLAMINOIMIDAZOLE CARBOXYLASE"/>
    <property type="match status" value="1"/>
</dbReference>
<evidence type="ECO:0000256" key="1">
    <source>
        <dbReference type="ARBA" id="ARBA00022755"/>
    </source>
</evidence>
<dbReference type="Gene3D" id="3.40.50.1970">
    <property type="match status" value="1"/>
</dbReference>
<dbReference type="EMBL" id="CP000142">
    <property type="protein sequence ID" value="ABA89469.1"/>
    <property type="molecule type" value="Genomic_DNA"/>
</dbReference>
<organism evidence="7 8">
    <name type="scientific">Syntrophotalea carbinolica (strain DSM 2380 / NBRC 103641 / GraBd1)</name>
    <name type="common">Pelobacter carbinolicus</name>
    <dbReference type="NCBI Taxonomy" id="338963"/>
    <lineage>
        <taxon>Bacteria</taxon>
        <taxon>Pseudomonadati</taxon>
        <taxon>Thermodesulfobacteriota</taxon>
        <taxon>Desulfuromonadia</taxon>
        <taxon>Desulfuromonadales</taxon>
        <taxon>Syntrophotaleaceae</taxon>
        <taxon>Syntrophotalea</taxon>
    </lineage>
</organism>
<feature type="binding site" evidence="3 5">
    <location>
        <position position="16"/>
    </location>
    <ligand>
        <name>substrate</name>
    </ligand>
</feature>
<dbReference type="PANTHER" id="PTHR23046">
    <property type="entry name" value="PHOSPHORIBOSYLAMINOIMIDAZOLE CARBOXYLASE CATALYTIC SUBUNIT"/>
    <property type="match status" value="1"/>
</dbReference>
<dbReference type="AlphaFoldDB" id="Q3A2D8"/>
<dbReference type="PIRSF" id="PIRSF001338">
    <property type="entry name" value="AIR_carboxylase"/>
    <property type="match status" value="1"/>
</dbReference>
<comment type="catalytic activity">
    <reaction evidence="3 4">
        <text>5-carboxyamino-1-(5-phospho-D-ribosyl)imidazole + H(+) = 5-amino-1-(5-phospho-D-ribosyl)imidazole-4-carboxylate</text>
        <dbReference type="Rhea" id="RHEA:13193"/>
        <dbReference type="ChEBI" id="CHEBI:15378"/>
        <dbReference type="ChEBI" id="CHEBI:58730"/>
        <dbReference type="ChEBI" id="CHEBI:77657"/>
        <dbReference type="EC" id="5.4.99.18"/>
    </reaction>
</comment>
<dbReference type="eggNOG" id="COG0041">
    <property type="taxonomic scope" value="Bacteria"/>
</dbReference>
<name>Q3A2D8_SYNC1</name>
<comment type="similarity">
    <text evidence="3">Belongs to the AIR carboxylase family. Class I subfamily.</text>
</comment>
<accession>Q3A2D8</accession>
<protein>
    <recommendedName>
        <fullName evidence="3 4">N5-carboxyaminoimidazole ribonucleotide mutase</fullName>
        <shortName evidence="3 4">N5-CAIR mutase</shortName>
        <ecNumber evidence="3 4">5.4.99.18</ecNumber>
    </recommendedName>
    <alternativeName>
        <fullName evidence="3">5-(carboxyamino)imidazole ribonucleotide mutase</fullName>
    </alternativeName>
</protein>
<dbReference type="KEGG" id="pca:Pcar_2230"/>
<dbReference type="HAMAP" id="MF_01929">
    <property type="entry name" value="PurE_classI"/>
    <property type="match status" value="1"/>
</dbReference>
<dbReference type="Pfam" id="PF00731">
    <property type="entry name" value="AIRC"/>
    <property type="match status" value="1"/>
</dbReference>
<dbReference type="STRING" id="338963.Pcar_2230"/>
<keyword evidence="1 3" id="KW-0658">Purine biosynthesis</keyword>
<evidence type="ECO:0000313" key="7">
    <source>
        <dbReference type="EMBL" id="ABA89469.1"/>
    </source>
</evidence>
<evidence type="ECO:0000256" key="4">
    <source>
        <dbReference type="PIRNR" id="PIRNR001338"/>
    </source>
</evidence>
<dbReference type="SUPFAM" id="SSF52255">
    <property type="entry name" value="N5-CAIR mutase (phosphoribosylaminoimidazole carboxylase, PurE)"/>
    <property type="match status" value="1"/>
</dbReference>
<reference evidence="7 8" key="2">
    <citation type="journal article" date="2012" name="BMC Genomics">
        <title>The genome of Pelobacter carbinolicus reveals surprising metabolic capabilities and physiological features.</title>
        <authorList>
            <person name="Aklujkar M."/>
            <person name="Haveman S.A."/>
            <person name="Didonato R.Jr."/>
            <person name="Chertkov O."/>
            <person name="Han C.S."/>
            <person name="Land M.L."/>
            <person name="Brown P."/>
            <person name="Lovley D.R."/>
        </authorList>
    </citation>
    <scope>NUCLEOTIDE SEQUENCE [LARGE SCALE GENOMIC DNA]</scope>
    <source>
        <strain evidence="8">DSM 2380 / NBRC 103641 / GraBd1</strain>
    </source>
</reference>
<dbReference type="RefSeq" id="WP_011341984.1">
    <property type="nucleotide sequence ID" value="NC_007498.2"/>
</dbReference>
<dbReference type="Proteomes" id="UP000002534">
    <property type="component" value="Chromosome"/>
</dbReference>
<evidence type="ECO:0000256" key="5">
    <source>
        <dbReference type="PIRSR" id="PIRSR001338-1"/>
    </source>
</evidence>
<keyword evidence="2 3" id="KW-0413">Isomerase</keyword>
<proteinExistence type="inferred from homology"/>